<dbReference type="CDD" id="cd00077">
    <property type="entry name" value="HDc"/>
    <property type="match status" value="1"/>
</dbReference>
<dbReference type="InterPro" id="IPR014626">
    <property type="entry name" value="Sig_transdc_resp-reg_put"/>
</dbReference>
<keyword evidence="5" id="KW-1185">Reference proteome</keyword>
<dbReference type="PANTHER" id="PTHR33525">
    <property type="match status" value="1"/>
</dbReference>
<evidence type="ECO:0000256" key="1">
    <source>
        <dbReference type="PROSITE-ProRule" id="PRU00169"/>
    </source>
</evidence>
<feature type="domain" description="Response regulatory" evidence="2">
    <location>
        <begin position="4"/>
        <end position="119"/>
    </location>
</feature>
<name>A0A915U8Q2_9BACT</name>
<dbReference type="SMART" id="SM00471">
    <property type="entry name" value="HDc"/>
    <property type="match status" value="1"/>
</dbReference>
<accession>A0A915U8Q2</accession>
<dbReference type="InterPro" id="IPR052340">
    <property type="entry name" value="RNase_Y/CdgJ"/>
</dbReference>
<dbReference type="RefSeq" id="WP_267928137.1">
    <property type="nucleotide sequence ID" value="NZ_AP024233.1"/>
</dbReference>
<dbReference type="Gene3D" id="3.40.50.2300">
    <property type="match status" value="1"/>
</dbReference>
<dbReference type="InterPro" id="IPR011006">
    <property type="entry name" value="CheY-like_superfamily"/>
</dbReference>
<evidence type="ECO:0000313" key="5">
    <source>
        <dbReference type="Proteomes" id="UP001063350"/>
    </source>
</evidence>
<dbReference type="PROSITE" id="PS50110">
    <property type="entry name" value="RESPONSE_REGULATORY"/>
    <property type="match status" value="1"/>
</dbReference>
<sequence>MKKQILFVDDEPNILSGLRRMVRSMREEFDCLCATSGREALEILDKNQVDIVVSDMRMPGMDGAELLTLVKKLHPRVIRIMLTGYADDKSVLRTIGVVHQFLSKPCLPEEIRASLVRAGATYDLMSDSQLKELISGIGSLPSLPSLYVRLQKALQDPDTTQTDVAAIIETDISMTAKILQLVNSAFFGLYQKVSSVSRAVNLLGLDTIKALVLGTEIFSELHTSSKVFSVDSLWNHSMATGAFARKIAALEYNDREMAEDAFLGGILHDIGKLVLISFMPARFEEAVLLAREKEMVLVEAERQVFGAGHDDVGAYLVGLWGLPGSVVEACCFHHRLERFPGQELSPVLAIHVADVLSHQLHPDEIIGTPSGYNTEYLARLDLSDRVESWHNLCLGEQ</sequence>
<gene>
    <name evidence="4" type="ORF">GF1_06020</name>
</gene>
<dbReference type="InterPro" id="IPR001789">
    <property type="entry name" value="Sig_transdc_resp-reg_receiver"/>
</dbReference>
<dbReference type="SUPFAM" id="SSF109604">
    <property type="entry name" value="HD-domain/PDEase-like"/>
    <property type="match status" value="1"/>
</dbReference>
<dbReference type="PANTHER" id="PTHR33525:SF3">
    <property type="entry name" value="RIBONUCLEASE Y"/>
    <property type="match status" value="1"/>
</dbReference>
<dbReference type="InterPro" id="IPR013976">
    <property type="entry name" value="HDOD"/>
</dbReference>
<dbReference type="CDD" id="cd17569">
    <property type="entry name" value="REC_HupR-like"/>
    <property type="match status" value="1"/>
</dbReference>
<dbReference type="AlphaFoldDB" id="A0A915U8Q2"/>
<evidence type="ECO:0000259" key="2">
    <source>
        <dbReference type="PROSITE" id="PS50110"/>
    </source>
</evidence>
<organism evidence="4 5">
    <name type="scientific">Desulfolithobacter dissulfuricans</name>
    <dbReference type="NCBI Taxonomy" id="2795293"/>
    <lineage>
        <taxon>Bacteria</taxon>
        <taxon>Pseudomonadati</taxon>
        <taxon>Thermodesulfobacteriota</taxon>
        <taxon>Desulfobulbia</taxon>
        <taxon>Desulfobulbales</taxon>
        <taxon>Desulfobulbaceae</taxon>
        <taxon>Desulfolithobacter</taxon>
    </lineage>
</organism>
<dbReference type="InterPro" id="IPR003607">
    <property type="entry name" value="HD/PDEase_dom"/>
</dbReference>
<evidence type="ECO:0000313" key="4">
    <source>
        <dbReference type="EMBL" id="BCO08226.1"/>
    </source>
</evidence>
<dbReference type="Pfam" id="PF08668">
    <property type="entry name" value="HDOD"/>
    <property type="match status" value="1"/>
</dbReference>
<dbReference type="SUPFAM" id="SSF52172">
    <property type="entry name" value="CheY-like"/>
    <property type="match status" value="1"/>
</dbReference>
<dbReference type="PIRSF" id="PIRSF036883">
    <property type="entry name" value="RR_HD-GYP_mod"/>
    <property type="match status" value="1"/>
</dbReference>
<feature type="domain" description="HDOD" evidence="3">
    <location>
        <begin position="140"/>
        <end position="336"/>
    </location>
</feature>
<dbReference type="Gene3D" id="1.10.3210.10">
    <property type="entry name" value="Hypothetical protein af1432"/>
    <property type="match status" value="1"/>
</dbReference>
<dbReference type="KEGG" id="ddu:GF1_06020"/>
<feature type="modified residue" description="4-aspartylphosphate" evidence="1">
    <location>
        <position position="55"/>
    </location>
</feature>
<dbReference type="EMBL" id="AP024233">
    <property type="protein sequence ID" value="BCO08226.1"/>
    <property type="molecule type" value="Genomic_DNA"/>
</dbReference>
<dbReference type="SMART" id="SM00448">
    <property type="entry name" value="REC"/>
    <property type="match status" value="1"/>
</dbReference>
<keyword evidence="1" id="KW-0597">Phosphoprotein</keyword>
<reference evidence="4" key="1">
    <citation type="submission" date="2020-12" db="EMBL/GenBank/DDBJ databases">
        <title>Desulfobium dissulfuricans gen. nov., sp. nov., a novel mesophilic, sulfate-reducing bacterium isolated from a deep-sea hydrothermal vent.</title>
        <authorList>
            <person name="Hashimoto Y."/>
            <person name="Tame A."/>
            <person name="Sawayama S."/>
            <person name="Miyazaki J."/>
            <person name="Takai K."/>
            <person name="Nakagawa S."/>
        </authorList>
    </citation>
    <scope>NUCLEOTIDE SEQUENCE</scope>
    <source>
        <strain evidence="4">GF1</strain>
    </source>
</reference>
<dbReference type="Pfam" id="PF00072">
    <property type="entry name" value="Response_reg"/>
    <property type="match status" value="1"/>
</dbReference>
<dbReference type="Proteomes" id="UP001063350">
    <property type="component" value="Chromosome"/>
</dbReference>
<evidence type="ECO:0000259" key="3">
    <source>
        <dbReference type="PROSITE" id="PS51833"/>
    </source>
</evidence>
<protein>
    <submittedName>
        <fullName evidence="4">Signal transduction protein</fullName>
    </submittedName>
</protein>
<dbReference type="GO" id="GO:0000160">
    <property type="term" value="P:phosphorelay signal transduction system"/>
    <property type="evidence" value="ECO:0007669"/>
    <property type="project" value="InterPro"/>
</dbReference>
<proteinExistence type="predicted"/>
<dbReference type="PROSITE" id="PS51833">
    <property type="entry name" value="HDOD"/>
    <property type="match status" value="1"/>
</dbReference>